<name>A0A4Q4J186_9SPHN</name>
<gene>
    <name evidence="2" type="ORF">EWH08_16200</name>
</gene>
<feature type="region of interest" description="Disordered" evidence="1">
    <location>
        <begin position="1"/>
        <end position="38"/>
    </location>
</feature>
<proteinExistence type="predicted"/>
<evidence type="ECO:0000313" key="2">
    <source>
        <dbReference type="EMBL" id="RYL99129.1"/>
    </source>
</evidence>
<reference evidence="2 3" key="1">
    <citation type="submission" date="2019-02" db="EMBL/GenBank/DDBJ databases">
        <authorList>
            <person name="Feng G."/>
        </authorList>
    </citation>
    <scope>NUCLEOTIDE SEQUENCE [LARGE SCALE GENOMIC DNA]</scope>
    <source>
        <strain evidence="2 3">DSM 26779</strain>
    </source>
</reference>
<accession>A0A4Q4J186</accession>
<evidence type="ECO:0000256" key="1">
    <source>
        <dbReference type="SAM" id="MobiDB-lite"/>
    </source>
</evidence>
<sequence>MGKVATHGRALVRWDGEGKDNSPIPSRAPAKAGAQSRRRAFIRRRNQAAWTNSKMSAIGHERTLVFRHPGLDPGSRFCLYTAPSPRQRDPGSSPG</sequence>
<comment type="caution">
    <text evidence="2">The sequence shown here is derived from an EMBL/GenBank/DDBJ whole genome shotgun (WGS) entry which is preliminary data.</text>
</comment>
<protein>
    <submittedName>
        <fullName evidence="2">Uncharacterized protein</fullName>
    </submittedName>
</protein>
<organism evidence="2 3">
    <name type="scientific">Sphingobium indicum</name>
    <dbReference type="NCBI Taxonomy" id="332055"/>
    <lineage>
        <taxon>Bacteria</taxon>
        <taxon>Pseudomonadati</taxon>
        <taxon>Pseudomonadota</taxon>
        <taxon>Alphaproteobacteria</taxon>
        <taxon>Sphingomonadales</taxon>
        <taxon>Sphingomonadaceae</taxon>
        <taxon>Sphingobium</taxon>
    </lineage>
</organism>
<dbReference type="EMBL" id="SEOM01000007">
    <property type="protein sequence ID" value="RYL99129.1"/>
    <property type="molecule type" value="Genomic_DNA"/>
</dbReference>
<dbReference type="Proteomes" id="UP000292734">
    <property type="component" value="Unassembled WGS sequence"/>
</dbReference>
<dbReference type="AlphaFoldDB" id="A0A4Q4J186"/>
<evidence type="ECO:0000313" key="3">
    <source>
        <dbReference type="Proteomes" id="UP000292734"/>
    </source>
</evidence>